<proteinExistence type="predicted"/>
<reference evidence="2 3" key="1">
    <citation type="journal article" date="2015" name="Int. J. Syst. Evol. Microbiol.">
        <title>Streptomyces gilvifuscus sp. nov., an actinomycete that produces antibacterial compounds isolated from soil.</title>
        <authorList>
            <person name="Nguyen T.M."/>
            <person name="Kim J."/>
        </authorList>
    </citation>
    <scope>NUCLEOTIDE SEQUENCE [LARGE SCALE GENOMIC DNA]</scope>
    <source>
        <strain evidence="2 3">T113</strain>
    </source>
</reference>
<dbReference type="RefSeq" id="WP_272178577.1">
    <property type="nucleotide sequence ID" value="NZ_JAQOSK010000022.1"/>
</dbReference>
<protein>
    <submittedName>
        <fullName evidence="2">TniQ family protein</fullName>
    </submittedName>
</protein>
<dbReference type="InterPro" id="IPR009492">
    <property type="entry name" value="TniQ"/>
</dbReference>
<evidence type="ECO:0000259" key="1">
    <source>
        <dbReference type="Pfam" id="PF06527"/>
    </source>
</evidence>
<dbReference type="Pfam" id="PF06527">
    <property type="entry name" value="TniQ"/>
    <property type="match status" value="1"/>
</dbReference>
<dbReference type="Proteomes" id="UP001221328">
    <property type="component" value="Unassembled WGS sequence"/>
</dbReference>
<dbReference type="EMBL" id="JAQOSK010000022">
    <property type="protein sequence ID" value="MDC2960430.1"/>
    <property type="molecule type" value="Genomic_DNA"/>
</dbReference>
<gene>
    <name evidence="2" type="ORF">PO587_39005</name>
</gene>
<sequence>MAARSVGSLGDGAGGVQPLPRRLRFIAEESTNSFVHRLAETNGLAPRELLSMLGAGDALLSEPEFSEVHLNAAAHGRLAALAGCRADVMDHVLPTLRRHPLPDPDGAPPRWDVPNPWEPVNDCLVRVCDLCALSRQARRDAYAVSAAAWRVCARHRRWTDNLREDGVTCIPLTAVPEVLAAHEERVRLERRLGAGGRIAFADAFHIAVFWWNQAAQVPRAWAERHQQLGLQEGSDRRVAALVAYPEIVQLAGVLAARERRRLRGSWSRAQDTDWLRGVQALFASWELRGSFPMEPVLQWAALHSGRAHLSGPKPVRGRYRRLGTSGPHPQAASAGALEALTCLPWRLGDIPETPAQLWSVSSRV</sequence>
<feature type="domain" description="TniQ" evidence="1">
    <location>
        <begin position="20"/>
        <end position="156"/>
    </location>
</feature>
<keyword evidence="3" id="KW-1185">Reference proteome</keyword>
<accession>A0ABT5G6S4</accession>
<organism evidence="2 3">
    <name type="scientific">Streptomyces gilvifuscus</name>
    <dbReference type="NCBI Taxonomy" id="1550617"/>
    <lineage>
        <taxon>Bacteria</taxon>
        <taxon>Bacillati</taxon>
        <taxon>Actinomycetota</taxon>
        <taxon>Actinomycetes</taxon>
        <taxon>Kitasatosporales</taxon>
        <taxon>Streptomycetaceae</taxon>
        <taxon>Streptomyces</taxon>
    </lineage>
</organism>
<evidence type="ECO:0000313" key="2">
    <source>
        <dbReference type="EMBL" id="MDC2960430.1"/>
    </source>
</evidence>
<name>A0ABT5G6S4_9ACTN</name>
<evidence type="ECO:0000313" key="3">
    <source>
        <dbReference type="Proteomes" id="UP001221328"/>
    </source>
</evidence>
<comment type="caution">
    <text evidence="2">The sequence shown here is derived from an EMBL/GenBank/DDBJ whole genome shotgun (WGS) entry which is preliminary data.</text>
</comment>